<evidence type="ECO:0000313" key="2">
    <source>
        <dbReference type="Proteomes" id="UP001175211"/>
    </source>
</evidence>
<reference evidence="1" key="1">
    <citation type="submission" date="2023-06" db="EMBL/GenBank/DDBJ databases">
        <authorList>
            <consortium name="Lawrence Berkeley National Laboratory"/>
            <person name="Ahrendt S."/>
            <person name="Sahu N."/>
            <person name="Indic B."/>
            <person name="Wong-Bajracharya J."/>
            <person name="Merenyi Z."/>
            <person name="Ke H.-M."/>
            <person name="Monk M."/>
            <person name="Kocsube S."/>
            <person name="Drula E."/>
            <person name="Lipzen A."/>
            <person name="Balint B."/>
            <person name="Henrissat B."/>
            <person name="Andreopoulos B."/>
            <person name="Martin F.M."/>
            <person name="Harder C.B."/>
            <person name="Rigling D."/>
            <person name="Ford K.L."/>
            <person name="Foster G.D."/>
            <person name="Pangilinan J."/>
            <person name="Papanicolaou A."/>
            <person name="Barry K."/>
            <person name="LaButti K."/>
            <person name="Viragh M."/>
            <person name="Koriabine M."/>
            <person name="Yan M."/>
            <person name="Riley R."/>
            <person name="Champramary S."/>
            <person name="Plett K.L."/>
            <person name="Tsai I.J."/>
            <person name="Slot J."/>
            <person name="Sipos G."/>
            <person name="Plett J."/>
            <person name="Nagy L.G."/>
            <person name="Grigoriev I.V."/>
        </authorList>
    </citation>
    <scope>NUCLEOTIDE SEQUENCE</scope>
    <source>
        <strain evidence="1">CCBAS 213</strain>
    </source>
</reference>
<dbReference type="InterPro" id="IPR043519">
    <property type="entry name" value="NT_sf"/>
</dbReference>
<dbReference type="Gene3D" id="3.30.460.40">
    <property type="match status" value="1"/>
</dbReference>
<comment type="caution">
    <text evidence="1">The sequence shown here is derived from an EMBL/GenBank/DDBJ whole genome shotgun (WGS) entry which is preliminary data.</text>
</comment>
<dbReference type="SUPFAM" id="SSF81301">
    <property type="entry name" value="Nucleotidyltransferase"/>
    <property type="match status" value="1"/>
</dbReference>
<dbReference type="EMBL" id="JAUEPS010000070">
    <property type="protein sequence ID" value="KAK0441493.1"/>
    <property type="molecule type" value="Genomic_DNA"/>
</dbReference>
<proteinExistence type="predicted"/>
<name>A0AA39JJC0_ARMTA</name>
<sequence length="367" mass="41633">MPLLPGMACIHIVPLSLYNATSSAVSGGYLFEGRTSINTKRQSSFQDSRRPRNPSLRHTEAVFYSEFISFWMLELCLYGLADYSIVLFDTIGKKCHLATSWNDAVVKTCDHSRLLADFPYLNRIKPSSIASALDTVARVSRKLSYQFNHATVNEWGELYEHPLGCVWKQNTMSSSDASPHALGRWPIEEEYLYRHILFLCAIDAGELGFVFRAAREVTRIFKKEGCTFAILGSTACYLYGNDRLNDLDILMSSHTCKPECLKELLVTKNPDRFYLTDAKTSGATWRVLWYHDHNVDGKLEKTKVDILKRGVLQLPMIFSEAIVDKQGLPVVPMSILLLHKLKGWRDNMESTQLRLRSKHNADVGDIG</sequence>
<organism evidence="1 2">
    <name type="scientific">Armillaria tabescens</name>
    <name type="common">Ringless honey mushroom</name>
    <name type="synonym">Agaricus tabescens</name>
    <dbReference type="NCBI Taxonomy" id="1929756"/>
    <lineage>
        <taxon>Eukaryota</taxon>
        <taxon>Fungi</taxon>
        <taxon>Dikarya</taxon>
        <taxon>Basidiomycota</taxon>
        <taxon>Agaricomycotina</taxon>
        <taxon>Agaricomycetes</taxon>
        <taxon>Agaricomycetidae</taxon>
        <taxon>Agaricales</taxon>
        <taxon>Marasmiineae</taxon>
        <taxon>Physalacriaceae</taxon>
        <taxon>Desarmillaria</taxon>
    </lineage>
</organism>
<dbReference type="AlphaFoldDB" id="A0AA39JJC0"/>
<dbReference type="GeneID" id="85353818"/>
<evidence type="ECO:0000313" key="1">
    <source>
        <dbReference type="EMBL" id="KAK0441493.1"/>
    </source>
</evidence>
<accession>A0AA39JJC0</accession>
<protein>
    <submittedName>
        <fullName evidence="1">Uncharacterized protein</fullName>
    </submittedName>
</protein>
<dbReference type="RefSeq" id="XP_060323998.1">
    <property type="nucleotide sequence ID" value="XM_060470270.1"/>
</dbReference>
<dbReference type="Proteomes" id="UP001175211">
    <property type="component" value="Unassembled WGS sequence"/>
</dbReference>
<keyword evidence="2" id="KW-1185">Reference proteome</keyword>
<gene>
    <name evidence="1" type="ORF">EV420DRAFT_1485654</name>
</gene>